<reference evidence="2 3" key="1">
    <citation type="submission" date="2015-10" db="EMBL/GenBank/DDBJ databases">
        <title>Genome analyses suggest a sexual origin of heterokaryosis in a supposedly ancient asexual fungus.</title>
        <authorList>
            <person name="Ropars J."/>
            <person name="Sedzielewska K."/>
            <person name="Noel J."/>
            <person name="Charron P."/>
            <person name="Farinelli L."/>
            <person name="Marton T."/>
            <person name="Kruger M."/>
            <person name="Pelin A."/>
            <person name="Brachmann A."/>
            <person name="Corradi N."/>
        </authorList>
    </citation>
    <scope>NUCLEOTIDE SEQUENCE [LARGE SCALE GENOMIC DNA]</scope>
    <source>
        <strain evidence="2 3">A4</strain>
    </source>
</reference>
<name>A0A2I1HUX5_9GLOM</name>
<feature type="compositionally biased region" description="Basic and acidic residues" evidence="1">
    <location>
        <begin position="67"/>
        <end position="78"/>
    </location>
</feature>
<dbReference type="EMBL" id="LLXI01007732">
    <property type="protein sequence ID" value="PKY62682.1"/>
    <property type="molecule type" value="Genomic_DNA"/>
</dbReference>
<dbReference type="AlphaFoldDB" id="A0A2I1HUX5"/>
<feature type="region of interest" description="Disordered" evidence="1">
    <location>
        <begin position="67"/>
        <end position="106"/>
    </location>
</feature>
<accession>A0A2I1HUX5</accession>
<dbReference type="Proteomes" id="UP000234323">
    <property type="component" value="Unassembled WGS sequence"/>
</dbReference>
<evidence type="ECO:0000313" key="2">
    <source>
        <dbReference type="EMBL" id="PKY62682.1"/>
    </source>
</evidence>
<feature type="compositionally biased region" description="Basic and acidic residues" evidence="1">
    <location>
        <begin position="90"/>
        <end position="106"/>
    </location>
</feature>
<keyword evidence="3" id="KW-1185">Reference proteome</keyword>
<comment type="caution">
    <text evidence="2">The sequence shown here is derived from an EMBL/GenBank/DDBJ whole genome shotgun (WGS) entry which is preliminary data.</text>
</comment>
<protein>
    <submittedName>
        <fullName evidence="2">Uncharacterized protein</fullName>
    </submittedName>
</protein>
<organism evidence="2 3">
    <name type="scientific">Rhizophagus irregularis</name>
    <dbReference type="NCBI Taxonomy" id="588596"/>
    <lineage>
        <taxon>Eukaryota</taxon>
        <taxon>Fungi</taxon>
        <taxon>Fungi incertae sedis</taxon>
        <taxon>Mucoromycota</taxon>
        <taxon>Glomeromycotina</taxon>
        <taxon>Glomeromycetes</taxon>
        <taxon>Glomerales</taxon>
        <taxon>Glomeraceae</taxon>
        <taxon>Rhizophagus</taxon>
    </lineage>
</organism>
<gene>
    <name evidence="2" type="ORF">RhiirA4_489612</name>
</gene>
<evidence type="ECO:0000256" key="1">
    <source>
        <dbReference type="SAM" id="MobiDB-lite"/>
    </source>
</evidence>
<sequence length="106" mass="12572">MSNFRKLIGDPVSESTNKQALPSFTYSQFHIVFVRHPKKRLSTIGSMSHMTDTEVWHSLKKEKIENLPKLRVQGDRKEPLKKKKIRKRIGNKDEEEKIKKDERERV</sequence>
<evidence type="ECO:0000313" key="3">
    <source>
        <dbReference type="Proteomes" id="UP000234323"/>
    </source>
</evidence>
<proteinExistence type="predicted"/>
<feature type="compositionally biased region" description="Basic residues" evidence="1">
    <location>
        <begin position="79"/>
        <end position="89"/>
    </location>
</feature>